<accession>A0A3G2R1H8</accession>
<dbReference type="InterPro" id="IPR036390">
    <property type="entry name" value="WH_DNA-bd_sf"/>
</dbReference>
<name>A0A3G2R1H8_9FIRM</name>
<dbReference type="InterPro" id="IPR036388">
    <property type="entry name" value="WH-like_DNA-bd_sf"/>
</dbReference>
<protein>
    <submittedName>
        <fullName evidence="1">Uncharacterized protein</fullName>
    </submittedName>
</protein>
<organism evidence="1 2">
    <name type="scientific">Biomaibacter acetigenes</name>
    <dbReference type="NCBI Taxonomy" id="2316383"/>
    <lineage>
        <taxon>Bacteria</taxon>
        <taxon>Bacillati</taxon>
        <taxon>Bacillota</taxon>
        <taxon>Clostridia</taxon>
        <taxon>Thermosediminibacterales</taxon>
        <taxon>Tepidanaerobacteraceae</taxon>
        <taxon>Biomaibacter</taxon>
    </lineage>
</organism>
<sequence length="170" mass="19386">MMEDISVKIVDFFREFSHIDVEVLDIKQESDGYRALCRLSDGEYQVILDNEFSVKAYYRKKLYKDNRLGGVDKLSSIPQAVSITQFQQNPETTGICEAADGQDAAVNVRAIKKPQLSNSEKAVAIMIKKQPGITSFDISREMNLKFKILSPILKKLLSEGIIKKEREKFY</sequence>
<dbReference type="Proteomes" id="UP000280960">
    <property type="component" value="Chromosome"/>
</dbReference>
<evidence type="ECO:0000313" key="2">
    <source>
        <dbReference type="Proteomes" id="UP000280960"/>
    </source>
</evidence>
<dbReference type="AlphaFoldDB" id="A0A3G2R1H8"/>
<dbReference type="EMBL" id="CP033169">
    <property type="protein sequence ID" value="AYO29280.1"/>
    <property type="molecule type" value="Genomic_DNA"/>
</dbReference>
<proteinExistence type="predicted"/>
<dbReference type="RefSeq" id="WP_122013785.1">
    <property type="nucleotide sequence ID" value="NZ_CP033169.1"/>
</dbReference>
<gene>
    <name evidence="1" type="ORF">D2962_00480</name>
</gene>
<keyword evidence="2" id="KW-1185">Reference proteome</keyword>
<dbReference type="Gene3D" id="1.10.10.10">
    <property type="entry name" value="Winged helix-like DNA-binding domain superfamily/Winged helix DNA-binding domain"/>
    <property type="match status" value="1"/>
</dbReference>
<dbReference type="KEGG" id="bacg:D2962_00480"/>
<reference evidence="1 2" key="1">
    <citation type="submission" date="2018-10" db="EMBL/GenBank/DDBJ databases">
        <authorList>
            <person name="Zhang X."/>
        </authorList>
    </citation>
    <scope>NUCLEOTIDE SEQUENCE [LARGE SCALE GENOMIC DNA]</scope>
    <source>
        <strain evidence="1 2">SK-G1</strain>
    </source>
</reference>
<dbReference type="SUPFAM" id="SSF46785">
    <property type="entry name" value="Winged helix' DNA-binding domain"/>
    <property type="match status" value="1"/>
</dbReference>
<evidence type="ECO:0000313" key="1">
    <source>
        <dbReference type="EMBL" id="AYO29280.1"/>
    </source>
</evidence>